<dbReference type="PROSITE" id="PS51219">
    <property type="entry name" value="DPCK"/>
    <property type="match status" value="1"/>
</dbReference>
<dbReference type="PANTHER" id="PTHR10695:SF46">
    <property type="entry name" value="BIFUNCTIONAL COENZYME A SYNTHASE-RELATED"/>
    <property type="match status" value="1"/>
</dbReference>
<proteinExistence type="inferred from homology"/>
<dbReference type="RefSeq" id="WP_242830247.1">
    <property type="nucleotide sequence ID" value="NZ_CABLBR010000007.1"/>
</dbReference>
<dbReference type="CDD" id="cd02022">
    <property type="entry name" value="DPCK"/>
    <property type="match status" value="1"/>
</dbReference>
<evidence type="ECO:0000313" key="6">
    <source>
        <dbReference type="Proteomes" id="UP001060164"/>
    </source>
</evidence>
<evidence type="ECO:0000256" key="2">
    <source>
        <dbReference type="ARBA" id="ARBA00022840"/>
    </source>
</evidence>
<evidence type="ECO:0000256" key="3">
    <source>
        <dbReference type="HAMAP-Rule" id="MF_00376"/>
    </source>
</evidence>
<comment type="subcellular location">
    <subcellularLocation>
        <location evidence="3">Cytoplasm</location>
    </subcellularLocation>
</comment>
<dbReference type="NCBIfam" id="TIGR00152">
    <property type="entry name" value="dephospho-CoA kinase"/>
    <property type="match status" value="1"/>
</dbReference>
<dbReference type="PANTHER" id="PTHR10695">
    <property type="entry name" value="DEPHOSPHO-COA KINASE-RELATED"/>
    <property type="match status" value="1"/>
</dbReference>
<comment type="catalytic activity">
    <reaction evidence="3">
        <text>3'-dephospho-CoA + ATP = ADP + CoA + H(+)</text>
        <dbReference type="Rhea" id="RHEA:18245"/>
        <dbReference type="ChEBI" id="CHEBI:15378"/>
        <dbReference type="ChEBI" id="CHEBI:30616"/>
        <dbReference type="ChEBI" id="CHEBI:57287"/>
        <dbReference type="ChEBI" id="CHEBI:57328"/>
        <dbReference type="ChEBI" id="CHEBI:456216"/>
        <dbReference type="EC" id="2.7.1.24"/>
    </reaction>
</comment>
<keyword evidence="2 3" id="KW-0067">ATP-binding</keyword>
<dbReference type="EC" id="2.7.1.24" evidence="3 4"/>
<name>A0ABY5VI12_9FIRM</name>
<keyword evidence="3 5" id="KW-0418">Kinase</keyword>
<dbReference type="Proteomes" id="UP001060164">
    <property type="component" value="Chromosome"/>
</dbReference>
<dbReference type="InterPro" id="IPR001977">
    <property type="entry name" value="Depp_CoAkinase"/>
</dbReference>
<organism evidence="5 6">
    <name type="scientific">Ruminococcus gauvreauii</name>
    <dbReference type="NCBI Taxonomy" id="438033"/>
    <lineage>
        <taxon>Bacteria</taxon>
        <taxon>Bacillati</taxon>
        <taxon>Bacillota</taxon>
        <taxon>Clostridia</taxon>
        <taxon>Eubacteriales</taxon>
        <taxon>Oscillospiraceae</taxon>
        <taxon>Ruminococcus</taxon>
    </lineage>
</organism>
<keyword evidence="3" id="KW-0173">Coenzyme A biosynthesis</keyword>
<comment type="pathway">
    <text evidence="3">Cofactor biosynthesis; coenzyme A biosynthesis; CoA from (R)-pantothenate: step 5/5.</text>
</comment>
<comment type="function">
    <text evidence="3">Catalyzes the phosphorylation of the 3'-hydroxyl group of dephosphocoenzyme A to form coenzyme A.</text>
</comment>
<accession>A0ABY5VI12</accession>
<dbReference type="HAMAP" id="MF_00376">
    <property type="entry name" value="Dephospho_CoA_kinase"/>
    <property type="match status" value="1"/>
</dbReference>
<feature type="binding site" evidence="3">
    <location>
        <begin position="17"/>
        <end position="22"/>
    </location>
    <ligand>
        <name>ATP</name>
        <dbReference type="ChEBI" id="CHEBI:30616"/>
    </ligand>
</feature>
<protein>
    <recommendedName>
        <fullName evidence="3 4">Dephospho-CoA kinase</fullName>
        <ecNumber evidence="3 4">2.7.1.24</ecNumber>
    </recommendedName>
    <alternativeName>
        <fullName evidence="3">Dephosphocoenzyme A kinase</fullName>
    </alternativeName>
</protein>
<dbReference type="EMBL" id="CP102290">
    <property type="protein sequence ID" value="UWP59809.1"/>
    <property type="molecule type" value="Genomic_DNA"/>
</dbReference>
<dbReference type="Gene3D" id="3.40.50.300">
    <property type="entry name" value="P-loop containing nucleotide triphosphate hydrolases"/>
    <property type="match status" value="1"/>
</dbReference>
<comment type="similarity">
    <text evidence="3">Belongs to the CoaE family.</text>
</comment>
<gene>
    <name evidence="3 5" type="primary">coaE</name>
    <name evidence="5" type="ORF">NQ502_01735</name>
</gene>
<evidence type="ECO:0000256" key="4">
    <source>
        <dbReference type="NCBIfam" id="TIGR00152"/>
    </source>
</evidence>
<keyword evidence="3 5" id="KW-0808">Transferase</keyword>
<evidence type="ECO:0000256" key="1">
    <source>
        <dbReference type="ARBA" id="ARBA00022741"/>
    </source>
</evidence>
<keyword evidence="3" id="KW-0963">Cytoplasm</keyword>
<dbReference type="GO" id="GO:0004140">
    <property type="term" value="F:dephospho-CoA kinase activity"/>
    <property type="evidence" value="ECO:0007669"/>
    <property type="project" value="UniProtKB-EC"/>
</dbReference>
<evidence type="ECO:0000313" key="5">
    <source>
        <dbReference type="EMBL" id="UWP59809.1"/>
    </source>
</evidence>
<dbReference type="SUPFAM" id="SSF52540">
    <property type="entry name" value="P-loop containing nucleoside triphosphate hydrolases"/>
    <property type="match status" value="1"/>
</dbReference>
<reference evidence="5" key="1">
    <citation type="journal article" date="2022" name="Cell">
        <title>Design, construction, and in vivo augmentation of a complex gut microbiome.</title>
        <authorList>
            <person name="Cheng A.G."/>
            <person name="Ho P.Y."/>
            <person name="Aranda-Diaz A."/>
            <person name="Jain S."/>
            <person name="Yu F.B."/>
            <person name="Meng X."/>
            <person name="Wang M."/>
            <person name="Iakiviak M."/>
            <person name="Nagashima K."/>
            <person name="Zhao A."/>
            <person name="Murugkar P."/>
            <person name="Patil A."/>
            <person name="Atabakhsh K."/>
            <person name="Weakley A."/>
            <person name="Yan J."/>
            <person name="Brumbaugh A.R."/>
            <person name="Higginbottom S."/>
            <person name="Dimas A."/>
            <person name="Shiver A.L."/>
            <person name="Deutschbauer A."/>
            <person name="Neff N."/>
            <person name="Sonnenburg J.L."/>
            <person name="Huang K.C."/>
            <person name="Fischbach M.A."/>
        </authorList>
    </citation>
    <scope>NUCLEOTIDE SEQUENCE</scope>
    <source>
        <strain evidence="5">DSM 19829</strain>
    </source>
</reference>
<sequence>MRQNRHMKIIGVTGGVGSGKSEVMKYIAGNYDAAVLLADHAGHLLMKTGQPCYQRVRQLFGDRVLDEDGELDRSRIAQIVYRDHAQLEALNCIIHPAVRKYIMKQMEAAAEQGKMFFFLEAALLLEEHYDEICDEVWYIYAHQSVRRERLKKSRNYSDEKITQMIANQLDEEEFKKRCGVTIDNSGTFENTVRQIEARMKQWRTP</sequence>
<keyword evidence="6" id="KW-1185">Reference proteome</keyword>
<keyword evidence="1 3" id="KW-0547">Nucleotide-binding</keyword>
<dbReference type="InterPro" id="IPR027417">
    <property type="entry name" value="P-loop_NTPase"/>
</dbReference>
<dbReference type="Pfam" id="PF01121">
    <property type="entry name" value="CoaE"/>
    <property type="match status" value="1"/>
</dbReference>